<gene>
    <name evidence="1" type="ORF">MGEO_05080</name>
</gene>
<dbReference type="OrthoDB" id="4865570at2"/>
<reference evidence="1 2" key="1">
    <citation type="submission" date="2014-03" db="EMBL/GenBank/DDBJ databases">
        <title>The draft genome sequence of Marivita geojedonensis KCTC 23882.</title>
        <authorList>
            <person name="Lai Q."/>
            <person name="Shao Z."/>
        </authorList>
    </citation>
    <scope>NUCLEOTIDE SEQUENCE [LARGE SCALE GENOMIC DNA]</scope>
    <source>
        <strain evidence="1 2">DPG-138</strain>
    </source>
</reference>
<dbReference type="EMBL" id="JFKC01000003">
    <property type="protein sequence ID" value="OSQ51923.1"/>
    <property type="molecule type" value="Genomic_DNA"/>
</dbReference>
<dbReference type="Gene3D" id="2.30.110.20">
    <property type="entry name" value="Hcp1-like"/>
    <property type="match status" value="1"/>
</dbReference>
<evidence type="ECO:0000313" key="1">
    <source>
        <dbReference type="EMBL" id="OSQ51923.1"/>
    </source>
</evidence>
<name>A0A1X4NNA6_9RHOB</name>
<evidence type="ECO:0000313" key="2">
    <source>
        <dbReference type="Proteomes" id="UP000193926"/>
    </source>
</evidence>
<dbReference type="RefSeq" id="WP_085635642.1">
    <property type="nucleotide sequence ID" value="NZ_JFKC01000003.1"/>
</dbReference>
<dbReference type="PANTHER" id="PTHR36152:SF5">
    <property type="entry name" value="PROTEIN HCP1"/>
    <property type="match status" value="1"/>
</dbReference>
<keyword evidence="2" id="KW-1185">Reference proteome</keyword>
<dbReference type="Pfam" id="PF05638">
    <property type="entry name" value="T6SS_HCP"/>
    <property type="match status" value="1"/>
</dbReference>
<comment type="caution">
    <text evidence="1">The sequence shown here is derived from an EMBL/GenBank/DDBJ whole genome shotgun (WGS) entry which is preliminary data.</text>
</comment>
<sequence length="162" mass="17645">MAVDMFLIIKGAPGETKDDKYKGESGIDLLAWSWGISNSGTFHVGGGGGSGKANYQDISCTKWVDSSSPDLMLKCANGDHFPEAKLIVRKAGKKPLEYIKMEMKNVLVTSISTGGSGGEDRLTENVTLNFEKVKWTYVKQKEDGSGDPDKDFKWDIGANVEM</sequence>
<dbReference type="InterPro" id="IPR008514">
    <property type="entry name" value="T6SS_Hcp"/>
</dbReference>
<proteinExistence type="predicted"/>
<organism evidence="1 2">
    <name type="scientific">Marivita geojedonensis</name>
    <dbReference type="NCBI Taxonomy" id="1123756"/>
    <lineage>
        <taxon>Bacteria</taxon>
        <taxon>Pseudomonadati</taxon>
        <taxon>Pseudomonadota</taxon>
        <taxon>Alphaproteobacteria</taxon>
        <taxon>Rhodobacterales</taxon>
        <taxon>Roseobacteraceae</taxon>
        <taxon>Marivita</taxon>
    </lineage>
</organism>
<dbReference type="Proteomes" id="UP000193926">
    <property type="component" value="Unassembled WGS sequence"/>
</dbReference>
<dbReference type="STRING" id="1123756.MGEO_05080"/>
<dbReference type="SUPFAM" id="SSF141452">
    <property type="entry name" value="Hcp1-like"/>
    <property type="match status" value="1"/>
</dbReference>
<accession>A0A1X4NNA6</accession>
<dbReference type="AlphaFoldDB" id="A0A1X4NNA6"/>
<dbReference type="PANTHER" id="PTHR36152">
    <property type="entry name" value="CYTOPLASMIC PROTEIN-RELATED"/>
    <property type="match status" value="1"/>
</dbReference>
<dbReference type="InterPro" id="IPR053165">
    <property type="entry name" value="HSI-I_assembly_Hcp1"/>
</dbReference>
<dbReference type="InterPro" id="IPR036624">
    <property type="entry name" value="Hcp1-lik_sf"/>
</dbReference>
<protein>
    <submittedName>
        <fullName evidence="1">Hcp1 family type VI secretion system effector</fullName>
    </submittedName>
</protein>